<evidence type="ECO:0000256" key="1">
    <source>
        <dbReference type="ARBA" id="ARBA00022481"/>
    </source>
</evidence>
<sequence length="246" mass="29612">MKKLLFFFYCYIWFDLFVHVSNFYIKPKNYYTHKAERTKKSVLKRYSFQLYNKKQTDLYNDNKNFIRIEFRPGVGGEEAFTWSKELLNTYKLFAERNKCKVEKIQDISDSLVISSKENLRIIKEDKQIEINLYDLFKNESGIHQVKRIPKNDSKNRIHSSTATVAIFFHKKEEPKYEINLKDLKISTFRSSKPGGQNVNKIKESNRSNRIRTYNFFRGYITDHINKKKIDLIYFEKGKLEYILNIF</sequence>
<dbReference type="InterPro" id="IPR050057">
    <property type="entry name" value="Prokaryotic/Mito_RF"/>
</dbReference>
<evidence type="ECO:0000313" key="5">
    <source>
        <dbReference type="Proteomes" id="UP000054282"/>
    </source>
</evidence>
<keyword evidence="1" id="KW-0488">Methylation</keyword>
<protein>
    <recommendedName>
        <fullName evidence="3">Peptide chain release factor domain-containing protein</fullName>
    </recommendedName>
</protein>
<dbReference type="PANTHER" id="PTHR43804:SF7">
    <property type="entry name" value="LD18447P"/>
    <property type="match status" value="1"/>
</dbReference>
<proteinExistence type="predicted"/>
<dbReference type="Proteomes" id="UP000054282">
    <property type="component" value="Unassembled WGS sequence"/>
</dbReference>
<evidence type="ECO:0000313" key="4">
    <source>
        <dbReference type="EMBL" id="KOB86081.1"/>
    </source>
</evidence>
<gene>
    <name evidence="4" type="ORF">PFDG_01667</name>
</gene>
<dbReference type="AlphaFoldDB" id="A0A0L7LZH9"/>
<evidence type="ECO:0000256" key="2">
    <source>
        <dbReference type="SAM" id="SignalP"/>
    </source>
</evidence>
<feature type="signal peptide" evidence="2">
    <location>
        <begin position="1"/>
        <end position="23"/>
    </location>
</feature>
<dbReference type="KEGG" id="pfd:PFDG_01667"/>
<dbReference type="SUPFAM" id="SSF75620">
    <property type="entry name" value="Release factor"/>
    <property type="match status" value="1"/>
</dbReference>
<reference evidence="5" key="2">
    <citation type="submission" date="2006-09" db="EMBL/GenBank/DDBJ databases">
        <title>The genome sequence of Plasmodium falciparum Dd2.</title>
        <authorList>
            <consortium name="The Broad Institute Genome Sequencing Platform"/>
            <person name="Birren B."/>
            <person name="Lander E."/>
            <person name="Galagan J."/>
            <person name="Nusbaum C."/>
            <person name="Devon K."/>
            <person name="Henn M."/>
            <person name="Jaffe D."/>
            <person name="Butler J."/>
            <person name="Alvarez P."/>
            <person name="Gnerre S."/>
            <person name="Grabherr M."/>
            <person name="Kleber M."/>
            <person name="Mauceli E."/>
            <person name="Brockman W."/>
            <person name="MacCallum I.A."/>
            <person name="Rounsley S."/>
            <person name="Young S."/>
            <person name="LaButti K."/>
            <person name="Pushparaj V."/>
            <person name="DeCaprio D."/>
            <person name="Crawford M."/>
            <person name="Koehrsen M."/>
            <person name="Engels R."/>
            <person name="Montgomery P."/>
            <person name="Pearson M."/>
            <person name="Howarth C."/>
            <person name="Larson L."/>
            <person name="Luoma S."/>
            <person name="White J."/>
            <person name="Kodira C."/>
            <person name="Zeng Q."/>
            <person name="O'Leary S."/>
            <person name="Yandava C."/>
            <person name="Alvarado L."/>
            <person name="Wirth D."/>
            <person name="Volkman S."/>
            <person name="Hartl D."/>
        </authorList>
    </citation>
    <scope>NUCLEOTIDE SEQUENCE [LARGE SCALE GENOMIC DNA]</scope>
</reference>
<name>A0A0L7LZH9_PLAF4</name>
<feature type="domain" description="Peptide chain release factor" evidence="3">
    <location>
        <begin position="59"/>
        <end position="164"/>
    </location>
</feature>
<dbReference type="InterPro" id="IPR045853">
    <property type="entry name" value="Pep_chain_release_fac_I_sf"/>
</dbReference>
<dbReference type="InterPro" id="IPR005139">
    <property type="entry name" value="PCRF"/>
</dbReference>
<feature type="chain" id="PRO_5005573705" description="Peptide chain release factor domain-containing protein" evidence="2">
    <location>
        <begin position="24"/>
        <end position="246"/>
    </location>
</feature>
<dbReference type="Gene3D" id="3.30.70.1660">
    <property type="match status" value="1"/>
</dbReference>
<keyword evidence="2" id="KW-0732">Signal</keyword>
<accession>A0A0L7LZH9</accession>
<dbReference type="GO" id="GO:0006415">
    <property type="term" value="P:translational termination"/>
    <property type="evidence" value="ECO:0007669"/>
    <property type="project" value="InterPro"/>
</dbReference>
<dbReference type="EMBL" id="DS016232">
    <property type="protein sequence ID" value="KOB86081.1"/>
    <property type="molecule type" value="Genomic_DNA"/>
</dbReference>
<dbReference type="Gene3D" id="3.30.160.20">
    <property type="match status" value="1"/>
</dbReference>
<dbReference type="OrthoDB" id="2019491at2759"/>
<dbReference type="PANTHER" id="PTHR43804">
    <property type="entry name" value="LD18447P"/>
    <property type="match status" value="1"/>
</dbReference>
<dbReference type="OMA" id="LNKKIAM"/>
<evidence type="ECO:0000259" key="3">
    <source>
        <dbReference type="Pfam" id="PF03462"/>
    </source>
</evidence>
<reference evidence="5" key="1">
    <citation type="submission" date="2006-09" db="EMBL/GenBank/DDBJ databases">
        <title>Annotation of Plasmodium falciparum Dd2.</title>
        <authorList>
            <consortium name="The Broad Institute Genome Sequencing Platform"/>
            <person name="Volkman S.K."/>
            <person name="Neafsey D.E."/>
            <person name="Dash A.P."/>
            <person name="Chitnis C.E."/>
            <person name="Hartl D.L."/>
            <person name="Young S.K."/>
            <person name="Zeng Q."/>
            <person name="Koehrsen M."/>
            <person name="Alvarado L."/>
            <person name="Berlin A."/>
            <person name="Borenstein D."/>
            <person name="Chapman S.B."/>
            <person name="Chen Z."/>
            <person name="Engels R."/>
            <person name="Freedman E."/>
            <person name="Gellesch M."/>
            <person name="Goldberg J."/>
            <person name="Griggs A."/>
            <person name="Gujja S."/>
            <person name="Heilman E.R."/>
            <person name="Heiman D.I."/>
            <person name="Howarth C."/>
            <person name="Jen D."/>
            <person name="Larson L."/>
            <person name="Mehta T."/>
            <person name="Neiman D."/>
            <person name="Park D."/>
            <person name="Pearson M."/>
            <person name="Roberts A."/>
            <person name="Saif S."/>
            <person name="Shea T."/>
            <person name="Shenoy N."/>
            <person name="Sisk P."/>
            <person name="Stolte C."/>
            <person name="Sykes S."/>
            <person name="Walk T."/>
            <person name="White J."/>
            <person name="Yandava C."/>
            <person name="Haas B."/>
            <person name="Henn M.R."/>
            <person name="Nusbaum C."/>
            <person name="Birren B."/>
        </authorList>
    </citation>
    <scope>NUCLEOTIDE SEQUENCE [LARGE SCALE GENOMIC DNA]</scope>
</reference>
<dbReference type="Pfam" id="PF03462">
    <property type="entry name" value="PCRF"/>
    <property type="match status" value="1"/>
</dbReference>
<organism evidence="4 5">
    <name type="scientific">Plasmodium falciparum (isolate Dd2)</name>
    <dbReference type="NCBI Taxonomy" id="57267"/>
    <lineage>
        <taxon>Eukaryota</taxon>
        <taxon>Sar</taxon>
        <taxon>Alveolata</taxon>
        <taxon>Apicomplexa</taxon>
        <taxon>Aconoidasida</taxon>
        <taxon>Haemosporida</taxon>
        <taxon>Plasmodiidae</taxon>
        <taxon>Plasmodium</taxon>
        <taxon>Plasmodium (Laverania)</taxon>
    </lineage>
</organism>